<dbReference type="AlphaFoldDB" id="A0AAV2RI57"/>
<name>A0AAV2RI57_MEGNR</name>
<dbReference type="PANTHER" id="PTHR23357:SF1">
    <property type="entry name" value="RENALASE"/>
    <property type="match status" value="1"/>
</dbReference>
<dbReference type="Gene3D" id="3.50.50.60">
    <property type="entry name" value="FAD/NAD(P)-binding domain"/>
    <property type="match status" value="1"/>
</dbReference>
<organism evidence="2 3">
    <name type="scientific">Meganyctiphanes norvegica</name>
    <name type="common">Northern krill</name>
    <name type="synonym">Thysanopoda norvegica</name>
    <dbReference type="NCBI Taxonomy" id="48144"/>
    <lineage>
        <taxon>Eukaryota</taxon>
        <taxon>Metazoa</taxon>
        <taxon>Ecdysozoa</taxon>
        <taxon>Arthropoda</taxon>
        <taxon>Crustacea</taxon>
        <taxon>Multicrustacea</taxon>
        <taxon>Malacostraca</taxon>
        <taxon>Eumalacostraca</taxon>
        <taxon>Eucarida</taxon>
        <taxon>Euphausiacea</taxon>
        <taxon>Euphausiidae</taxon>
        <taxon>Meganyctiphanes</taxon>
    </lineage>
</organism>
<dbReference type="Proteomes" id="UP001497623">
    <property type="component" value="Unassembled WGS sequence"/>
</dbReference>
<gene>
    <name evidence="2" type="ORF">MNOR_LOCUS24465</name>
</gene>
<feature type="domain" description="Amine oxidase" evidence="1">
    <location>
        <begin position="89"/>
        <end position="340"/>
    </location>
</feature>
<dbReference type="EMBL" id="CAXKWB010022501">
    <property type="protein sequence ID" value="CAL4124389.1"/>
    <property type="molecule type" value="Genomic_DNA"/>
</dbReference>
<evidence type="ECO:0000259" key="1">
    <source>
        <dbReference type="Pfam" id="PF01593"/>
    </source>
</evidence>
<dbReference type="Pfam" id="PF01593">
    <property type="entry name" value="Amino_oxidase"/>
    <property type="match status" value="1"/>
</dbReference>
<dbReference type="InterPro" id="IPR036188">
    <property type="entry name" value="FAD/NAD-bd_sf"/>
</dbReference>
<dbReference type="InterPro" id="IPR040174">
    <property type="entry name" value="RNLS"/>
</dbReference>
<sequence length="348" mass="37872">MTERVLLVGGGLTAALTGALLRSKLPSLELVLWDKARGAGGRMSTSRSQGDPNCKVDLGCQYISVVPQYEQIHGHIFEELLGAGILKQMSCRVGGMKAMEEGTKHYVAPGGVSSIVKHFIAQAKLNPQFGKHITRVDRKDNQWCVETQSGEKDIFDVVVLTMPVPQILGLSGTVAKSINENKSLRHNLEEVKYSSRYALGLFFDSGTHLSLKTDVDAQYITGDSIMRFVAIDNQKRGSNDDPPSVVFHTSVPFGIGHVDKTPQEVEPILVNRVKEMFPEWPQPLSVKCQKWKFSQVSSAFTGVPGCIKIAEGLLAGGDGFTHSNMDGCIESANSIANVVLQCSNTKIN</sequence>
<accession>A0AAV2RI57</accession>
<proteinExistence type="predicted"/>
<reference evidence="2 3" key="1">
    <citation type="submission" date="2024-05" db="EMBL/GenBank/DDBJ databases">
        <authorList>
            <person name="Wallberg A."/>
        </authorList>
    </citation>
    <scope>NUCLEOTIDE SEQUENCE [LARGE SCALE GENOMIC DNA]</scope>
</reference>
<dbReference type="PANTHER" id="PTHR23357">
    <property type="entry name" value="RENALASE"/>
    <property type="match status" value="1"/>
</dbReference>
<comment type="caution">
    <text evidence="2">The sequence shown here is derived from an EMBL/GenBank/DDBJ whole genome shotgun (WGS) entry which is preliminary data.</text>
</comment>
<evidence type="ECO:0000313" key="2">
    <source>
        <dbReference type="EMBL" id="CAL4124389.1"/>
    </source>
</evidence>
<dbReference type="GO" id="GO:0016651">
    <property type="term" value="F:oxidoreductase activity, acting on NAD(P)H"/>
    <property type="evidence" value="ECO:0007669"/>
    <property type="project" value="InterPro"/>
</dbReference>
<dbReference type="Pfam" id="PF13450">
    <property type="entry name" value="NAD_binding_8"/>
    <property type="match status" value="1"/>
</dbReference>
<dbReference type="GO" id="GO:0005576">
    <property type="term" value="C:extracellular region"/>
    <property type="evidence" value="ECO:0007669"/>
    <property type="project" value="TreeGrafter"/>
</dbReference>
<dbReference type="InterPro" id="IPR002937">
    <property type="entry name" value="Amino_oxidase"/>
</dbReference>
<protein>
    <recommendedName>
        <fullName evidence="1">Amine oxidase domain-containing protein</fullName>
    </recommendedName>
</protein>
<keyword evidence="3" id="KW-1185">Reference proteome</keyword>
<evidence type="ECO:0000313" key="3">
    <source>
        <dbReference type="Proteomes" id="UP001497623"/>
    </source>
</evidence>
<dbReference type="Gene3D" id="3.90.660.10">
    <property type="match status" value="1"/>
</dbReference>
<dbReference type="SUPFAM" id="SSF51905">
    <property type="entry name" value="FAD/NAD(P)-binding domain"/>
    <property type="match status" value="1"/>
</dbReference>